<feature type="compositionally biased region" description="Basic and acidic residues" evidence="1">
    <location>
        <begin position="273"/>
        <end position="282"/>
    </location>
</feature>
<dbReference type="Proteomes" id="UP001281614">
    <property type="component" value="Unassembled WGS sequence"/>
</dbReference>
<evidence type="ECO:0000313" key="2">
    <source>
        <dbReference type="EMBL" id="KAK2728891.1"/>
    </source>
</evidence>
<proteinExistence type="predicted"/>
<evidence type="ECO:0000256" key="1">
    <source>
        <dbReference type="SAM" id="MobiDB-lite"/>
    </source>
</evidence>
<feature type="region of interest" description="Disordered" evidence="1">
    <location>
        <begin position="253"/>
        <end position="282"/>
    </location>
</feature>
<feature type="compositionally biased region" description="Polar residues" evidence="1">
    <location>
        <begin position="34"/>
        <end position="53"/>
    </location>
</feature>
<accession>A0AAD9XWR3</accession>
<evidence type="ECO:0000313" key="3">
    <source>
        <dbReference type="Proteomes" id="UP001281614"/>
    </source>
</evidence>
<comment type="caution">
    <text evidence="2">The sequence shown here is derived from an EMBL/GenBank/DDBJ whole genome shotgun (WGS) entry which is preliminary data.</text>
</comment>
<gene>
    <name evidence="2" type="ORF">CKAH01_10719</name>
</gene>
<keyword evidence="3" id="KW-1185">Reference proteome</keyword>
<sequence length="383" mass="43167">MEMDEMALSPTLNLPLRIVEPRDPNLGEKKRVSALTSVDNASDVASTSDNQNTKNDREKDAAGNDCNDASHVAANLGPLQLSIPIMNYSAHPNVKMLPGMDFGVGEGAPIISQNKSGLLGRIIFPHDSAAQPPSNNGVFKVSERIRTIMDVAIRTYLSREGVSNVRQLFHLTFLAFRTTHKSWNFESADRKLVPIMGTILNARKLFLKKGGDTSKIHCKFLPFLNSIDEFIEVVEPGLEARKAVSNAEMAQTLRSRKRTNDQAPLFATKKRRMSEEHEEVASKTPEEQVSIWRAKARDLEEKLAVTEESYRKARDAKSFKGWLECARWIEEFWNEARPALNDRMRIEGKQEWDEAQLEDFLRSRNLHHIANGVLGVELFGSIQ</sequence>
<name>A0AAD9XWR3_COLKA</name>
<dbReference type="EMBL" id="VYYT01000875">
    <property type="protein sequence ID" value="KAK2728891.1"/>
    <property type="molecule type" value="Genomic_DNA"/>
</dbReference>
<feature type="region of interest" description="Disordered" evidence="1">
    <location>
        <begin position="33"/>
        <end position="67"/>
    </location>
</feature>
<dbReference type="AlphaFoldDB" id="A0AAD9XWR3"/>
<protein>
    <submittedName>
        <fullName evidence="2">Uncharacterized protein</fullName>
    </submittedName>
</protein>
<reference evidence="2" key="1">
    <citation type="submission" date="2023-02" db="EMBL/GenBank/DDBJ databases">
        <title>Colletotrichum kahawae CIFC_Que2 genome sequencing and assembly.</title>
        <authorList>
            <person name="Baroncelli R."/>
        </authorList>
    </citation>
    <scope>NUCLEOTIDE SEQUENCE</scope>
    <source>
        <strain evidence="2">CIFC_Que2</strain>
    </source>
</reference>
<organism evidence="2 3">
    <name type="scientific">Colletotrichum kahawae</name>
    <name type="common">Coffee berry disease fungus</name>
    <dbReference type="NCBI Taxonomy" id="34407"/>
    <lineage>
        <taxon>Eukaryota</taxon>
        <taxon>Fungi</taxon>
        <taxon>Dikarya</taxon>
        <taxon>Ascomycota</taxon>
        <taxon>Pezizomycotina</taxon>
        <taxon>Sordariomycetes</taxon>
        <taxon>Hypocreomycetidae</taxon>
        <taxon>Glomerellales</taxon>
        <taxon>Glomerellaceae</taxon>
        <taxon>Colletotrichum</taxon>
        <taxon>Colletotrichum gloeosporioides species complex</taxon>
    </lineage>
</organism>